<dbReference type="InterPro" id="IPR004045">
    <property type="entry name" value="Glutathione_S-Trfase_N"/>
</dbReference>
<feature type="domain" description="GST N-terminal" evidence="1">
    <location>
        <begin position="1"/>
        <end position="83"/>
    </location>
</feature>
<keyword evidence="4" id="KW-1185">Reference proteome</keyword>
<dbReference type="OrthoDB" id="9782992at2"/>
<organism evidence="3 4">
    <name type="scientific">Phenylobacterium zucineum (strain HLK1)</name>
    <dbReference type="NCBI Taxonomy" id="450851"/>
    <lineage>
        <taxon>Bacteria</taxon>
        <taxon>Pseudomonadati</taxon>
        <taxon>Pseudomonadota</taxon>
        <taxon>Alphaproteobacteria</taxon>
        <taxon>Caulobacterales</taxon>
        <taxon>Caulobacteraceae</taxon>
        <taxon>Phenylobacterium</taxon>
    </lineage>
</organism>
<evidence type="ECO:0000259" key="2">
    <source>
        <dbReference type="PROSITE" id="PS50405"/>
    </source>
</evidence>
<dbReference type="EMBL" id="CP000747">
    <property type="protein sequence ID" value="ACG78383.1"/>
    <property type="molecule type" value="Genomic_DNA"/>
</dbReference>
<dbReference type="AlphaFoldDB" id="B4RDJ3"/>
<dbReference type="PROSITE" id="PS50405">
    <property type="entry name" value="GST_CTER"/>
    <property type="match status" value="1"/>
</dbReference>
<dbReference type="CDD" id="cd00299">
    <property type="entry name" value="GST_C_family"/>
    <property type="match status" value="1"/>
</dbReference>
<reference evidence="3 4" key="1">
    <citation type="journal article" date="2008" name="BMC Genomics">
        <title>Complete genome of Phenylobacterium zucineum - a novel facultative intracellular bacterium isolated from human erythroleukemia cell line K562.</title>
        <authorList>
            <person name="Luo Y."/>
            <person name="Xu X."/>
            <person name="Ding Z."/>
            <person name="Liu Z."/>
            <person name="Zhang B."/>
            <person name="Yan Z."/>
            <person name="Sun J."/>
            <person name="Hu S."/>
            <person name="Hu X."/>
        </authorList>
    </citation>
    <scope>NUCLEOTIDE SEQUENCE [LARGE SCALE GENOMIC DNA]</scope>
    <source>
        <strain evidence="3 4">HLK1</strain>
    </source>
</reference>
<name>B4RDJ3_PHEZH</name>
<evidence type="ECO:0000313" key="3">
    <source>
        <dbReference type="EMBL" id="ACG78383.1"/>
    </source>
</evidence>
<gene>
    <name evidence="3" type="ordered locus">PHZ_c1972</name>
</gene>
<keyword evidence="3" id="KW-0808">Transferase</keyword>
<dbReference type="PANTHER" id="PTHR44051:SF8">
    <property type="entry name" value="GLUTATHIONE S-TRANSFERASE GSTA"/>
    <property type="match status" value="1"/>
</dbReference>
<dbReference type="GO" id="GO:0016740">
    <property type="term" value="F:transferase activity"/>
    <property type="evidence" value="ECO:0007669"/>
    <property type="project" value="UniProtKB-KW"/>
</dbReference>
<dbReference type="InterPro" id="IPR040079">
    <property type="entry name" value="Glutathione_S-Trfase"/>
</dbReference>
<dbReference type="InterPro" id="IPR036282">
    <property type="entry name" value="Glutathione-S-Trfase_C_sf"/>
</dbReference>
<dbReference type="InterPro" id="IPR036249">
    <property type="entry name" value="Thioredoxin-like_sf"/>
</dbReference>
<evidence type="ECO:0000259" key="1">
    <source>
        <dbReference type="PROSITE" id="PS50404"/>
    </source>
</evidence>
<dbReference type="SUPFAM" id="SSF52833">
    <property type="entry name" value="Thioredoxin-like"/>
    <property type="match status" value="1"/>
</dbReference>
<dbReference type="eggNOG" id="COG0625">
    <property type="taxonomic scope" value="Bacteria"/>
</dbReference>
<protein>
    <submittedName>
        <fullName evidence="3">Glutathione S-transferase</fullName>
    </submittedName>
</protein>
<dbReference type="Pfam" id="PF13417">
    <property type="entry name" value="GST_N_3"/>
    <property type="match status" value="1"/>
</dbReference>
<dbReference type="PANTHER" id="PTHR44051">
    <property type="entry name" value="GLUTATHIONE S-TRANSFERASE-RELATED"/>
    <property type="match status" value="1"/>
</dbReference>
<dbReference type="PROSITE" id="PS50404">
    <property type="entry name" value="GST_NTER"/>
    <property type="match status" value="1"/>
</dbReference>
<sequence length="217" mass="23752">MPLILHQHPLSSYCWKAKIALYEAGLPFEARLVDFGDAEGRAAFQALSPMGKMPLLEDTDRGRLVPETTVIIEYLQAHHAPSAGLIPADAEAALRVRLLDRVFDSYVMDPTSRIVAENFRGGDDPVGVAQADATLARSYGWLERELAGRTWAAGEAFTLADCAAAPALFYADKVAPFRDSHPTLGAYLDRLEARPSFARTLQEAQPVMHMFPGRKAA</sequence>
<dbReference type="InterPro" id="IPR010987">
    <property type="entry name" value="Glutathione-S-Trfase_C-like"/>
</dbReference>
<evidence type="ECO:0000313" key="4">
    <source>
        <dbReference type="Proteomes" id="UP000001868"/>
    </source>
</evidence>
<dbReference type="STRING" id="450851.PHZ_c1972"/>
<dbReference type="SUPFAM" id="SSF47616">
    <property type="entry name" value="GST C-terminal domain-like"/>
    <property type="match status" value="1"/>
</dbReference>
<dbReference type="Gene3D" id="3.40.30.10">
    <property type="entry name" value="Glutaredoxin"/>
    <property type="match status" value="1"/>
</dbReference>
<dbReference type="CDD" id="cd00570">
    <property type="entry name" value="GST_N_family"/>
    <property type="match status" value="1"/>
</dbReference>
<dbReference type="HOGENOM" id="CLU_011226_5_3_5"/>
<dbReference type="Gene3D" id="1.20.1050.10">
    <property type="match status" value="1"/>
</dbReference>
<accession>B4RDJ3</accession>
<dbReference type="SFLD" id="SFLDG00358">
    <property type="entry name" value="Main_(cytGST)"/>
    <property type="match status" value="1"/>
</dbReference>
<proteinExistence type="predicted"/>
<dbReference type="KEGG" id="pzu:PHZ_c1972"/>
<dbReference type="Proteomes" id="UP000001868">
    <property type="component" value="Chromosome"/>
</dbReference>
<feature type="domain" description="GST C-terminal" evidence="2">
    <location>
        <begin position="89"/>
        <end position="210"/>
    </location>
</feature>
<dbReference type="Pfam" id="PF13410">
    <property type="entry name" value="GST_C_2"/>
    <property type="match status" value="1"/>
</dbReference>
<dbReference type="RefSeq" id="WP_012522525.1">
    <property type="nucleotide sequence ID" value="NC_011144.1"/>
</dbReference>
<dbReference type="SFLD" id="SFLDS00019">
    <property type="entry name" value="Glutathione_Transferase_(cytos"/>
    <property type="match status" value="1"/>
</dbReference>